<dbReference type="Proteomes" id="UP000527355">
    <property type="component" value="Unassembled WGS sequence"/>
</dbReference>
<sequence length="86" mass="10012">MHALSELYEGSDDLQMDVMPGKGDLPQMEAEEFDDWEDSYDYPTIRRRLQGIRGPGQSQQAISENTQCWRGGRGWWFSDALREDRV</sequence>
<reference evidence="2 3" key="1">
    <citation type="journal article" date="2020" name="Nature">
        <title>Six reference-quality genomes reveal evolution of bat adaptations.</title>
        <authorList>
            <person name="Jebb D."/>
            <person name="Huang Z."/>
            <person name="Pippel M."/>
            <person name="Hughes G.M."/>
            <person name="Lavrichenko K."/>
            <person name="Devanna P."/>
            <person name="Winkler S."/>
            <person name="Jermiin L.S."/>
            <person name="Skirmuntt E.C."/>
            <person name="Katzourakis A."/>
            <person name="Burkitt-Gray L."/>
            <person name="Ray D.A."/>
            <person name="Sullivan K.A.M."/>
            <person name="Roscito J.G."/>
            <person name="Kirilenko B.M."/>
            <person name="Davalos L.M."/>
            <person name="Corthals A.P."/>
            <person name="Power M.L."/>
            <person name="Jones G."/>
            <person name="Ransome R.D."/>
            <person name="Dechmann D.K.N."/>
            <person name="Locatelli A.G."/>
            <person name="Puechmaille S.J."/>
            <person name="Fedrigo O."/>
            <person name="Jarvis E.D."/>
            <person name="Hiller M."/>
            <person name="Vernes S.C."/>
            <person name="Myers E.W."/>
            <person name="Teeling E.C."/>
        </authorList>
    </citation>
    <scope>NUCLEOTIDE SEQUENCE [LARGE SCALE GENOMIC DNA]</scope>
    <source>
        <strain evidence="2">MMyoMyo1</strain>
        <tissue evidence="2">Flight muscle</tissue>
    </source>
</reference>
<protein>
    <submittedName>
        <fullName evidence="2">Uncharacterized protein</fullName>
    </submittedName>
</protein>
<accession>A0A7J7XFA6</accession>
<evidence type="ECO:0000256" key="1">
    <source>
        <dbReference type="SAM" id="MobiDB-lite"/>
    </source>
</evidence>
<dbReference type="EMBL" id="JABWUV010000006">
    <property type="protein sequence ID" value="KAF6348339.1"/>
    <property type="molecule type" value="Genomic_DNA"/>
</dbReference>
<evidence type="ECO:0000313" key="2">
    <source>
        <dbReference type="EMBL" id="KAF6348339.1"/>
    </source>
</evidence>
<keyword evidence="3" id="KW-1185">Reference proteome</keyword>
<feature type="region of interest" description="Disordered" evidence="1">
    <location>
        <begin position="1"/>
        <end position="27"/>
    </location>
</feature>
<gene>
    <name evidence="2" type="ORF">mMyoMyo1_004351</name>
</gene>
<organism evidence="2 3">
    <name type="scientific">Myotis myotis</name>
    <name type="common">Greater mouse-eared bat</name>
    <name type="synonym">Vespertilio myotis</name>
    <dbReference type="NCBI Taxonomy" id="51298"/>
    <lineage>
        <taxon>Eukaryota</taxon>
        <taxon>Metazoa</taxon>
        <taxon>Chordata</taxon>
        <taxon>Craniata</taxon>
        <taxon>Vertebrata</taxon>
        <taxon>Euteleostomi</taxon>
        <taxon>Mammalia</taxon>
        <taxon>Eutheria</taxon>
        <taxon>Laurasiatheria</taxon>
        <taxon>Chiroptera</taxon>
        <taxon>Yangochiroptera</taxon>
        <taxon>Vespertilionidae</taxon>
        <taxon>Myotis</taxon>
    </lineage>
</organism>
<proteinExistence type="predicted"/>
<dbReference type="AlphaFoldDB" id="A0A7J7XFA6"/>
<evidence type="ECO:0000313" key="3">
    <source>
        <dbReference type="Proteomes" id="UP000527355"/>
    </source>
</evidence>
<name>A0A7J7XFA6_MYOMY</name>
<comment type="caution">
    <text evidence="2">The sequence shown here is derived from an EMBL/GenBank/DDBJ whole genome shotgun (WGS) entry which is preliminary data.</text>
</comment>